<accession>A0AAV3SVD2</accession>
<evidence type="ECO:0000256" key="2">
    <source>
        <dbReference type="ARBA" id="ARBA00023163"/>
    </source>
</evidence>
<reference evidence="5" key="2">
    <citation type="submission" date="2023-12" db="EMBL/GenBank/DDBJ databases">
        <authorList>
            <person name="Sun Q."/>
            <person name="Inoue M."/>
        </authorList>
    </citation>
    <scope>NUCLEOTIDE SEQUENCE</scope>
    <source>
        <strain evidence="5">JCM 14265</strain>
    </source>
</reference>
<evidence type="ECO:0000256" key="1">
    <source>
        <dbReference type="ARBA" id="ARBA00023015"/>
    </source>
</evidence>
<feature type="region of interest" description="Disordered" evidence="3">
    <location>
        <begin position="252"/>
        <end position="294"/>
    </location>
</feature>
<evidence type="ECO:0000259" key="4">
    <source>
        <dbReference type="Pfam" id="PF04967"/>
    </source>
</evidence>
<feature type="region of interest" description="Disordered" evidence="3">
    <location>
        <begin position="1"/>
        <end position="23"/>
    </location>
</feature>
<organism evidence="5 6">
    <name type="scientific">Halorubrum ejinorense</name>
    <dbReference type="NCBI Taxonomy" id="425309"/>
    <lineage>
        <taxon>Archaea</taxon>
        <taxon>Methanobacteriati</taxon>
        <taxon>Methanobacteriota</taxon>
        <taxon>Stenosarchaea group</taxon>
        <taxon>Halobacteria</taxon>
        <taxon>Halobacteriales</taxon>
        <taxon>Haloferacaceae</taxon>
        <taxon>Halorubrum</taxon>
    </lineage>
</organism>
<reference evidence="5" key="1">
    <citation type="journal article" date="2014" name="Int. J. Syst. Evol. Microbiol.">
        <title>Complete genome sequence of Corynebacterium casei LMG S-19264T (=DSM 44701T), isolated from a smear-ripened cheese.</title>
        <authorList>
            <consortium name="US DOE Joint Genome Institute (JGI-PGF)"/>
            <person name="Walter F."/>
            <person name="Albersmeier A."/>
            <person name="Kalinowski J."/>
            <person name="Ruckert C."/>
        </authorList>
    </citation>
    <scope>NUCLEOTIDE SEQUENCE</scope>
    <source>
        <strain evidence="5">JCM 14265</strain>
    </source>
</reference>
<dbReference type="PANTHER" id="PTHR34236">
    <property type="entry name" value="DIMETHYL SULFOXIDE REDUCTASE TRANSCRIPTIONAL ACTIVATOR"/>
    <property type="match status" value="1"/>
</dbReference>
<proteinExistence type="predicted"/>
<dbReference type="PANTHER" id="PTHR34236:SF1">
    <property type="entry name" value="DIMETHYL SULFOXIDE REDUCTASE TRANSCRIPTIONAL ACTIVATOR"/>
    <property type="match status" value="1"/>
</dbReference>
<dbReference type="Proteomes" id="UP001501425">
    <property type="component" value="Unassembled WGS sequence"/>
</dbReference>
<evidence type="ECO:0000313" key="6">
    <source>
        <dbReference type="Proteomes" id="UP001501425"/>
    </source>
</evidence>
<dbReference type="InterPro" id="IPR007050">
    <property type="entry name" value="HTH_bacterioopsin"/>
</dbReference>
<protein>
    <recommendedName>
        <fullName evidence="4">HTH bat-type domain-containing protein</fullName>
    </recommendedName>
</protein>
<feature type="domain" description="HTH bat-type" evidence="4">
    <location>
        <begin position="187"/>
        <end position="239"/>
    </location>
</feature>
<dbReference type="Pfam" id="PF04967">
    <property type="entry name" value="HTH_10"/>
    <property type="match status" value="1"/>
</dbReference>
<sequence>MKRYDEGGGERTLTGDAHTTERRGDRFVGSVGVAAMSRTELRLDLPAGSWLGDVSRAVPPAALRVTETIALDDGDREAVATVRVAGTERDRVEAALRDHDRVERVTTVERRGDVRTLRVIGRAPAYLSAARAVGLPVESTVEVADGRAAVSVVGDKERIEAFGRRLAGDGMTVGVTATGDADSDRTLTEAQRELVFDAVRAGYYDTPRRCTLTELAEANDIAKSTCSETLHRAEGRVMRRFVDGAGPFAAAREDAAAPAGEGAAASGATPLDGREFEAADRDREEPVRSAATEP</sequence>
<evidence type="ECO:0000256" key="3">
    <source>
        <dbReference type="SAM" id="MobiDB-lite"/>
    </source>
</evidence>
<comment type="caution">
    <text evidence="5">The sequence shown here is derived from an EMBL/GenBank/DDBJ whole genome shotgun (WGS) entry which is preliminary data.</text>
</comment>
<keyword evidence="1" id="KW-0805">Transcription regulation</keyword>
<feature type="compositionally biased region" description="Low complexity" evidence="3">
    <location>
        <begin position="252"/>
        <end position="268"/>
    </location>
</feature>
<dbReference type="AlphaFoldDB" id="A0AAV3SVD2"/>
<name>A0AAV3SVD2_9EURY</name>
<feature type="compositionally biased region" description="Basic and acidic residues" evidence="3">
    <location>
        <begin position="272"/>
        <end position="287"/>
    </location>
</feature>
<dbReference type="EMBL" id="BAAADQ010000015">
    <property type="protein sequence ID" value="GAA0552330.1"/>
    <property type="molecule type" value="Genomic_DNA"/>
</dbReference>
<gene>
    <name evidence="5" type="ORF">GCM10008994_29140</name>
</gene>
<keyword evidence="2" id="KW-0804">Transcription</keyword>
<evidence type="ECO:0000313" key="5">
    <source>
        <dbReference type="EMBL" id="GAA0552330.1"/>
    </source>
</evidence>